<dbReference type="AlphaFoldDB" id="A0A841TG75"/>
<dbReference type="Proteomes" id="UP000574133">
    <property type="component" value="Unassembled WGS sequence"/>
</dbReference>
<keyword evidence="3" id="KW-1185">Reference proteome</keyword>
<sequence>MAKFCTMCGSPIPDPTNDRCDACLAAQEQTAAIEPGFKARPQQQSIELHPLAEWAKEALLSPSAALNRATGFANAVPGLVIAVVGSIVAALAAVLFIRRILDSILSALMGGFGELFYSDVVPNYGSAFFRLLLLLLLQWVVLSLVVTGTARMFKQRVTVIQSLNIVGMTKLYLGIGAIAALILQYIIPALAIVVLLAVIVMGYLAIERGIRPLLRQQGDSFYLIPSALGLYGVCVCLLWQIFF</sequence>
<accession>A0A841TG75</accession>
<evidence type="ECO:0008006" key="4">
    <source>
        <dbReference type="Google" id="ProtNLM"/>
    </source>
</evidence>
<proteinExistence type="predicted"/>
<keyword evidence="1" id="KW-0812">Transmembrane</keyword>
<feature type="transmembrane region" description="Helical" evidence="1">
    <location>
        <begin position="127"/>
        <end position="150"/>
    </location>
</feature>
<feature type="transmembrane region" description="Helical" evidence="1">
    <location>
        <begin position="189"/>
        <end position="210"/>
    </location>
</feature>
<organism evidence="2 3">
    <name type="scientific">Cohnella lubricantis</name>
    <dbReference type="NCBI Taxonomy" id="2163172"/>
    <lineage>
        <taxon>Bacteria</taxon>
        <taxon>Bacillati</taxon>
        <taxon>Bacillota</taxon>
        <taxon>Bacilli</taxon>
        <taxon>Bacillales</taxon>
        <taxon>Paenibacillaceae</taxon>
        <taxon>Cohnella</taxon>
    </lineage>
</organism>
<dbReference type="EMBL" id="JACJVN010000041">
    <property type="protein sequence ID" value="MBB6677947.1"/>
    <property type="molecule type" value="Genomic_DNA"/>
</dbReference>
<gene>
    <name evidence="2" type="ORF">H4Q31_11495</name>
</gene>
<feature type="transmembrane region" description="Helical" evidence="1">
    <location>
        <begin position="222"/>
        <end position="242"/>
    </location>
</feature>
<reference evidence="2 3" key="1">
    <citation type="submission" date="2020-08" db="EMBL/GenBank/DDBJ databases">
        <title>Cohnella phylogeny.</title>
        <authorList>
            <person name="Dunlap C."/>
        </authorList>
    </citation>
    <scope>NUCLEOTIDE SEQUENCE [LARGE SCALE GENOMIC DNA]</scope>
    <source>
        <strain evidence="2 3">DSM 103658</strain>
    </source>
</reference>
<evidence type="ECO:0000313" key="3">
    <source>
        <dbReference type="Proteomes" id="UP000574133"/>
    </source>
</evidence>
<comment type="caution">
    <text evidence="2">The sequence shown here is derived from an EMBL/GenBank/DDBJ whole genome shotgun (WGS) entry which is preliminary data.</text>
</comment>
<evidence type="ECO:0000256" key="1">
    <source>
        <dbReference type="SAM" id="Phobius"/>
    </source>
</evidence>
<keyword evidence="1" id="KW-1133">Transmembrane helix</keyword>
<evidence type="ECO:0000313" key="2">
    <source>
        <dbReference type="EMBL" id="MBB6677947.1"/>
    </source>
</evidence>
<name>A0A841TG75_9BACL</name>
<feature type="transmembrane region" description="Helical" evidence="1">
    <location>
        <begin position="75"/>
        <end position="97"/>
    </location>
</feature>
<keyword evidence="1" id="KW-0472">Membrane</keyword>
<dbReference type="RefSeq" id="WP_185179224.1">
    <property type="nucleotide sequence ID" value="NZ_CBCSEP010000023.1"/>
</dbReference>
<feature type="transmembrane region" description="Helical" evidence="1">
    <location>
        <begin position="162"/>
        <end position="183"/>
    </location>
</feature>
<protein>
    <recommendedName>
        <fullName evidence="4">Yip1 domain-containing protein</fullName>
    </recommendedName>
</protein>